<evidence type="ECO:0000313" key="4">
    <source>
        <dbReference type="Proteomes" id="UP000015524"/>
    </source>
</evidence>
<dbReference type="InterPro" id="IPR016071">
    <property type="entry name" value="Staphylococal_nuclease_OB-fold"/>
</dbReference>
<dbReference type="EMBL" id="ATIB01000021">
    <property type="protein sequence ID" value="EQB05831.1"/>
    <property type="molecule type" value="Genomic_DNA"/>
</dbReference>
<dbReference type="PROSITE" id="PS50830">
    <property type="entry name" value="TNASE_3"/>
    <property type="match status" value="1"/>
</dbReference>
<feature type="signal peptide" evidence="1">
    <location>
        <begin position="1"/>
        <end position="24"/>
    </location>
</feature>
<gene>
    <name evidence="3" type="ORF">L485_01925</name>
</gene>
<dbReference type="InterPro" id="IPR035437">
    <property type="entry name" value="SNase_OB-fold_sf"/>
</dbReference>
<keyword evidence="4" id="KW-1185">Reference proteome</keyword>
<dbReference type="RefSeq" id="WP_021243384.1">
    <property type="nucleotide sequence ID" value="NZ_ATIB01000021.1"/>
</dbReference>
<reference evidence="3 4" key="1">
    <citation type="journal article" date="2013" name="Genome Announc.">
        <title>Draft Genome Sequence of a Hexachlorocyclohexane-Degrading Bacterium, Sphingobium baderi Strain LL03T.</title>
        <authorList>
            <person name="Kaur J."/>
            <person name="Verma H."/>
            <person name="Tripathi C."/>
            <person name="Khurana J.P."/>
            <person name="Lal R."/>
        </authorList>
    </citation>
    <scope>NUCLEOTIDE SEQUENCE [LARGE SCALE GENOMIC DNA]</scope>
    <source>
        <strain evidence="3 4">LL03</strain>
    </source>
</reference>
<dbReference type="PANTHER" id="PTHR12302">
    <property type="entry name" value="EBNA2 BINDING PROTEIN P100"/>
    <property type="match status" value="1"/>
</dbReference>
<organism evidence="3 4">
    <name type="scientific">Sphingobium baderi LL03</name>
    <dbReference type="NCBI Taxonomy" id="1114964"/>
    <lineage>
        <taxon>Bacteria</taxon>
        <taxon>Pseudomonadati</taxon>
        <taxon>Pseudomonadota</taxon>
        <taxon>Alphaproteobacteria</taxon>
        <taxon>Sphingomonadales</taxon>
        <taxon>Sphingomonadaceae</taxon>
        <taxon>Sphingobium</taxon>
    </lineage>
</organism>
<keyword evidence="1" id="KW-0732">Signal</keyword>
<dbReference type="SMART" id="SM00318">
    <property type="entry name" value="SNc"/>
    <property type="match status" value="1"/>
</dbReference>
<dbReference type="AlphaFoldDB" id="T0GPQ3"/>
<dbReference type="Pfam" id="PF00565">
    <property type="entry name" value="SNase"/>
    <property type="match status" value="1"/>
</dbReference>
<evidence type="ECO:0000256" key="1">
    <source>
        <dbReference type="SAM" id="SignalP"/>
    </source>
</evidence>
<evidence type="ECO:0000259" key="2">
    <source>
        <dbReference type="PROSITE" id="PS50830"/>
    </source>
</evidence>
<proteinExistence type="predicted"/>
<dbReference type="Proteomes" id="UP000015524">
    <property type="component" value="Unassembled WGS sequence"/>
</dbReference>
<dbReference type="PATRIC" id="fig|1114964.3.peg.353"/>
<dbReference type="PANTHER" id="PTHR12302:SF26">
    <property type="entry name" value="BLR1266 PROTEIN"/>
    <property type="match status" value="1"/>
</dbReference>
<feature type="chain" id="PRO_5009975853" description="TNase-like domain-containing protein" evidence="1">
    <location>
        <begin position="25"/>
        <end position="159"/>
    </location>
</feature>
<dbReference type="eggNOG" id="COG1525">
    <property type="taxonomic scope" value="Bacteria"/>
</dbReference>
<sequence>MIRTMAGATIAALAVAGLATTAAARRYQPPSSPLPIAATTGVPTSIHDGDTFRFGKLRVRVWGIDAPELETQFGPAARAQLVQLVADRRVTCRDTGKRNHDRIVAQCWNWQGIDLAAAMTRTGWAVNWSTFSHGRYLADQQAAQRERRGVFAYGVQPWR</sequence>
<accession>T0GPQ3</accession>
<comment type="caution">
    <text evidence="3">The sequence shown here is derived from an EMBL/GenBank/DDBJ whole genome shotgun (WGS) entry which is preliminary data.</text>
</comment>
<evidence type="ECO:0000313" key="3">
    <source>
        <dbReference type="EMBL" id="EQB05831.1"/>
    </source>
</evidence>
<name>T0GPQ3_9SPHN</name>
<dbReference type="SUPFAM" id="SSF50199">
    <property type="entry name" value="Staphylococcal nuclease"/>
    <property type="match status" value="1"/>
</dbReference>
<dbReference type="OrthoDB" id="9805504at2"/>
<protein>
    <recommendedName>
        <fullName evidence="2">TNase-like domain-containing protein</fullName>
    </recommendedName>
</protein>
<dbReference type="Gene3D" id="2.40.50.90">
    <property type="match status" value="1"/>
</dbReference>
<feature type="domain" description="TNase-like" evidence="2">
    <location>
        <begin position="37"/>
        <end position="153"/>
    </location>
</feature>